<dbReference type="EC" id="2.7.1.12" evidence="3 10"/>
<dbReference type="EMBL" id="CP129675">
    <property type="protein sequence ID" value="XDS47640.1"/>
    <property type="molecule type" value="Genomic_DNA"/>
</dbReference>
<dbReference type="PANTHER" id="PTHR43442">
    <property type="entry name" value="GLUCONOKINASE-RELATED"/>
    <property type="match status" value="1"/>
</dbReference>
<dbReference type="GO" id="GO:0046316">
    <property type="term" value="F:gluconokinase activity"/>
    <property type="evidence" value="ECO:0007669"/>
    <property type="project" value="UniProtKB-EC"/>
</dbReference>
<dbReference type="InterPro" id="IPR006001">
    <property type="entry name" value="Therm_gnt_kin"/>
</dbReference>
<evidence type="ECO:0000256" key="11">
    <source>
        <dbReference type="SAM" id="MobiDB-lite"/>
    </source>
</evidence>
<dbReference type="KEGG" id="bfk:QN062_08630"/>
<dbReference type="InterPro" id="IPR027417">
    <property type="entry name" value="P-loop_NTPase"/>
</dbReference>
<dbReference type="CDD" id="cd02021">
    <property type="entry name" value="GntK"/>
    <property type="match status" value="1"/>
</dbReference>
<evidence type="ECO:0000313" key="14">
    <source>
        <dbReference type="EMBL" id="XDS51628.1"/>
    </source>
</evidence>
<gene>
    <name evidence="14" type="ORF">QN062_08630</name>
    <name evidence="13" type="ORF">QN216_02820</name>
    <name evidence="12" type="ORF">QN217_07625</name>
</gene>
<dbReference type="NCBIfam" id="TIGR01313">
    <property type="entry name" value="therm_gnt_kin"/>
    <property type="match status" value="1"/>
</dbReference>
<evidence type="ECO:0000256" key="8">
    <source>
        <dbReference type="ARBA" id="ARBA00023064"/>
    </source>
</evidence>
<evidence type="ECO:0000256" key="7">
    <source>
        <dbReference type="ARBA" id="ARBA00022840"/>
    </source>
</evidence>
<feature type="compositionally biased region" description="Basic and acidic residues" evidence="11">
    <location>
        <begin position="174"/>
        <end position="185"/>
    </location>
</feature>
<protein>
    <recommendedName>
        <fullName evidence="3 10">Gluconokinase</fullName>
        <ecNumber evidence="3 10">2.7.1.12</ecNumber>
    </recommendedName>
</protein>
<evidence type="ECO:0000313" key="12">
    <source>
        <dbReference type="EMBL" id="XDS47640.1"/>
    </source>
</evidence>
<dbReference type="RefSeq" id="WP_369342590.1">
    <property type="nucleotide sequence ID" value="NZ_CP129682.1"/>
</dbReference>
<dbReference type="GO" id="GO:0005737">
    <property type="term" value="C:cytoplasm"/>
    <property type="evidence" value="ECO:0007669"/>
    <property type="project" value="TreeGrafter"/>
</dbReference>
<reference evidence="12" key="1">
    <citation type="submission" date="2023-07" db="EMBL/GenBank/DDBJ databases">
        <title>Bifidobacterium aquikefiriaerophilum sp. nov. and Bifidobacterium eccum sp. nov., isolated from water kefir.</title>
        <authorList>
            <person name="Breselge S."/>
            <person name="Bellassi P."/>
            <person name="Barcenilla C."/>
            <person name="Alvarez-Ordonez A."/>
            <person name="Morelli L."/>
            <person name="Cotter P.D."/>
        </authorList>
    </citation>
    <scope>NUCLEOTIDE SEQUENCE</scope>
    <source>
        <strain evidence="14">WK012_4_13</strain>
        <strain evidence="13">WK013_4_14</strain>
        <strain evidence="12">WK048_4_13</strain>
    </source>
</reference>
<evidence type="ECO:0000256" key="6">
    <source>
        <dbReference type="ARBA" id="ARBA00022777"/>
    </source>
</evidence>
<evidence type="ECO:0000256" key="9">
    <source>
        <dbReference type="ARBA" id="ARBA00048090"/>
    </source>
</evidence>
<dbReference type="SUPFAM" id="SSF52540">
    <property type="entry name" value="P-loop containing nucleoside triphosphate hydrolases"/>
    <property type="match status" value="1"/>
</dbReference>
<accession>A0AB39UGC0</accession>
<keyword evidence="6 10" id="KW-0418">Kinase</keyword>
<evidence type="ECO:0000256" key="5">
    <source>
        <dbReference type="ARBA" id="ARBA00022741"/>
    </source>
</evidence>
<dbReference type="AlphaFoldDB" id="A0AB39UGC0"/>
<sequence>MGVAGSGKSTVAEALRDQLGLTMAEGDDFHPKANIEKMSHGIPLTDSDRRPWLEVINRWMLGRNALGESTVVSSSALKRSYRDILRKDVPVFFIHLVGTQELIQKRLSERKGHFMPPALLPSQFADLQPLEPDEPGIEVCVEGSSEDMVRRSIAAVKAHAEREESPTSEATAEQADKSLESSETK</sequence>
<dbReference type="EMBL" id="CP129682">
    <property type="protein sequence ID" value="XDS49667.1"/>
    <property type="molecule type" value="Genomic_DNA"/>
</dbReference>
<evidence type="ECO:0000313" key="13">
    <source>
        <dbReference type="EMBL" id="XDS49667.1"/>
    </source>
</evidence>
<dbReference type="EMBL" id="CP129683">
    <property type="protein sequence ID" value="XDS51628.1"/>
    <property type="molecule type" value="Genomic_DNA"/>
</dbReference>
<dbReference type="GO" id="GO:0005524">
    <property type="term" value="F:ATP binding"/>
    <property type="evidence" value="ECO:0007669"/>
    <property type="project" value="UniProtKB-KW"/>
</dbReference>
<comment type="catalytic activity">
    <reaction evidence="9 10">
        <text>D-gluconate + ATP = 6-phospho-D-gluconate + ADP + H(+)</text>
        <dbReference type="Rhea" id="RHEA:19433"/>
        <dbReference type="ChEBI" id="CHEBI:15378"/>
        <dbReference type="ChEBI" id="CHEBI:18391"/>
        <dbReference type="ChEBI" id="CHEBI:30616"/>
        <dbReference type="ChEBI" id="CHEBI:58759"/>
        <dbReference type="ChEBI" id="CHEBI:456216"/>
        <dbReference type="EC" id="2.7.1.12"/>
    </reaction>
</comment>
<feature type="region of interest" description="Disordered" evidence="11">
    <location>
        <begin position="152"/>
        <end position="185"/>
    </location>
</feature>
<name>A0AB39UGC0_9BIFI</name>
<evidence type="ECO:0000256" key="10">
    <source>
        <dbReference type="RuleBase" id="RU363066"/>
    </source>
</evidence>
<keyword evidence="5 10" id="KW-0547">Nucleotide-binding</keyword>
<comment type="pathway">
    <text evidence="1">Carbohydrate acid metabolism.</text>
</comment>
<evidence type="ECO:0000256" key="1">
    <source>
        <dbReference type="ARBA" id="ARBA00004761"/>
    </source>
</evidence>
<proteinExistence type="inferred from homology"/>
<keyword evidence="4 10" id="KW-0808">Transferase</keyword>
<dbReference type="Gene3D" id="3.40.50.300">
    <property type="entry name" value="P-loop containing nucleotide triphosphate hydrolases"/>
    <property type="match status" value="1"/>
</dbReference>
<keyword evidence="7 10" id="KW-0067">ATP-binding</keyword>
<evidence type="ECO:0000256" key="3">
    <source>
        <dbReference type="ARBA" id="ARBA00012054"/>
    </source>
</evidence>
<dbReference type="PANTHER" id="PTHR43442:SF3">
    <property type="entry name" value="GLUCONOKINASE-RELATED"/>
    <property type="match status" value="1"/>
</dbReference>
<comment type="similarity">
    <text evidence="2 10">Belongs to the gluconokinase GntK/GntV family.</text>
</comment>
<organism evidence="12">
    <name type="scientific">Bifidobacterium fermentum</name>
    <dbReference type="NCBI Taxonomy" id="3059035"/>
    <lineage>
        <taxon>Bacteria</taxon>
        <taxon>Bacillati</taxon>
        <taxon>Actinomycetota</taxon>
        <taxon>Actinomycetes</taxon>
        <taxon>Bifidobacteriales</taxon>
        <taxon>Bifidobacteriaceae</taxon>
        <taxon>Bifidobacterium</taxon>
    </lineage>
</organism>
<evidence type="ECO:0000256" key="4">
    <source>
        <dbReference type="ARBA" id="ARBA00022679"/>
    </source>
</evidence>
<dbReference type="GO" id="GO:0019521">
    <property type="term" value="P:D-gluconate metabolic process"/>
    <property type="evidence" value="ECO:0007669"/>
    <property type="project" value="UniProtKB-KW"/>
</dbReference>
<keyword evidence="8" id="KW-0311">Gluconate utilization</keyword>
<evidence type="ECO:0000256" key="2">
    <source>
        <dbReference type="ARBA" id="ARBA00008420"/>
    </source>
</evidence>
<dbReference type="FunFam" id="3.40.50.300:FF:000522">
    <property type="entry name" value="Gluconokinase"/>
    <property type="match status" value="1"/>
</dbReference>